<name>A0A2N8TNP4_9ACTN</name>
<keyword evidence="3" id="KW-1185">Reference proteome</keyword>
<dbReference type="SUPFAM" id="SSF47090">
    <property type="entry name" value="PGBD-like"/>
    <property type="match status" value="1"/>
</dbReference>
<organism evidence="2 3">
    <name type="scientific">Streptomyces cahuitamycinicus</name>
    <dbReference type="NCBI Taxonomy" id="2070367"/>
    <lineage>
        <taxon>Bacteria</taxon>
        <taxon>Bacillati</taxon>
        <taxon>Actinomycetota</taxon>
        <taxon>Actinomycetes</taxon>
        <taxon>Kitasatosporales</taxon>
        <taxon>Streptomycetaceae</taxon>
        <taxon>Streptomyces</taxon>
    </lineage>
</organism>
<comment type="caution">
    <text evidence="2">The sequence shown here is derived from an EMBL/GenBank/DDBJ whole genome shotgun (WGS) entry which is preliminary data.</text>
</comment>
<protein>
    <submittedName>
        <fullName evidence="2">Glycosyltransferase</fullName>
    </submittedName>
</protein>
<dbReference type="Gene3D" id="1.10.101.10">
    <property type="entry name" value="PGBD-like superfamily/PGBD"/>
    <property type="match status" value="1"/>
</dbReference>
<evidence type="ECO:0000313" key="2">
    <source>
        <dbReference type="EMBL" id="PNG20628.1"/>
    </source>
</evidence>
<dbReference type="OrthoDB" id="9815541at2"/>
<dbReference type="Proteomes" id="UP000235943">
    <property type="component" value="Unassembled WGS sequence"/>
</dbReference>
<proteinExistence type="predicted"/>
<gene>
    <name evidence="2" type="ORF">C1J00_19255</name>
</gene>
<dbReference type="EMBL" id="POUC01000132">
    <property type="protein sequence ID" value="PNG20628.1"/>
    <property type="molecule type" value="Genomic_DNA"/>
</dbReference>
<reference evidence="2 3" key="1">
    <citation type="submission" date="2018-01" db="EMBL/GenBank/DDBJ databases">
        <title>Draft genome sequence of Streptomyces sp. 13K301.</title>
        <authorList>
            <person name="Sahin N."/>
            <person name="Saygin H."/>
            <person name="Ay H."/>
        </authorList>
    </citation>
    <scope>NUCLEOTIDE SEQUENCE [LARGE SCALE GENOMIC DNA]</scope>
    <source>
        <strain evidence="2 3">13K301</strain>
    </source>
</reference>
<accession>A0A2N8TNP4</accession>
<dbReference type="InterPro" id="IPR002477">
    <property type="entry name" value="Peptidoglycan-bd-like"/>
</dbReference>
<dbReference type="GO" id="GO:0016740">
    <property type="term" value="F:transferase activity"/>
    <property type="evidence" value="ECO:0007669"/>
    <property type="project" value="UniProtKB-KW"/>
</dbReference>
<sequence length="153" mass="15878">MRAAHDESKAPSQEVNGMRRVLIAVAALALPISLAGAPAAASATDEVKQAQVVEKLNRPTVLVTQGPHDICDITDSRPSLGVGSSGAAVRQAQCYLNQAIGAGLDEDGDFGRVTQSATRAFQQCAGIVVDGRIGAQTWSFLSFWANAPGAPFC</sequence>
<dbReference type="Pfam" id="PF01471">
    <property type="entry name" value="PG_binding_1"/>
    <property type="match status" value="1"/>
</dbReference>
<evidence type="ECO:0000313" key="3">
    <source>
        <dbReference type="Proteomes" id="UP000235943"/>
    </source>
</evidence>
<dbReference type="InterPro" id="IPR036366">
    <property type="entry name" value="PGBDSf"/>
</dbReference>
<dbReference type="InterPro" id="IPR036365">
    <property type="entry name" value="PGBD-like_sf"/>
</dbReference>
<dbReference type="AlphaFoldDB" id="A0A2N8TNP4"/>
<keyword evidence="2" id="KW-0808">Transferase</keyword>
<feature type="domain" description="Peptidoglycan binding-like" evidence="1">
    <location>
        <begin position="85"/>
        <end position="141"/>
    </location>
</feature>
<evidence type="ECO:0000259" key="1">
    <source>
        <dbReference type="Pfam" id="PF01471"/>
    </source>
</evidence>